<gene>
    <name evidence="2" type="ORF">I8D64_06670</name>
</gene>
<evidence type="ECO:0008006" key="4">
    <source>
        <dbReference type="Google" id="ProtNLM"/>
    </source>
</evidence>
<name>A0ABS1B8Y0_9MICO</name>
<comment type="caution">
    <text evidence="2">The sequence shown here is derived from an EMBL/GenBank/DDBJ whole genome shotgun (WGS) entry which is preliminary data.</text>
</comment>
<keyword evidence="1" id="KW-1133">Transmembrane helix</keyword>
<dbReference type="Proteomes" id="UP000612352">
    <property type="component" value="Unassembled WGS sequence"/>
</dbReference>
<evidence type="ECO:0000313" key="2">
    <source>
        <dbReference type="EMBL" id="MBK0331085.1"/>
    </source>
</evidence>
<keyword evidence="3" id="KW-1185">Reference proteome</keyword>
<feature type="transmembrane region" description="Helical" evidence="1">
    <location>
        <begin position="109"/>
        <end position="129"/>
    </location>
</feature>
<sequence>MSNNASSPSAPAPSAPADPVLNALRLTAGSSALIAIVQTLLGLGILGSIGGVFPLHQTLGYVLFLDTLAAAVCAVLWSRRSGNKGLMMHAISVAVLALIQIGIAEMGVVWLHVVVGLLILVAVIALFTLSMRKSGASRSERRGTPAAR</sequence>
<dbReference type="RefSeq" id="WP_200501754.1">
    <property type="nucleotide sequence ID" value="NZ_JAEDAJ010000003.1"/>
</dbReference>
<feature type="transmembrane region" description="Helical" evidence="1">
    <location>
        <begin position="85"/>
        <end position="103"/>
    </location>
</feature>
<feature type="transmembrane region" description="Helical" evidence="1">
    <location>
        <begin position="32"/>
        <end position="53"/>
    </location>
</feature>
<feature type="transmembrane region" description="Helical" evidence="1">
    <location>
        <begin position="59"/>
        <end position="78"/>
    </location>
</feature>
<protein>
    <recommendedName>
        <fullName evidence="4">Histidine kinase</fullName>
    </recommendedName>
</protein>
<reference evidence="2 3" key="1">
    <citation type="submission" date="2020-12" db="EMBL/GenBank/DDBJ databases">
        <title>Brachybacterium sp. MASK1Z-5, whole genome shotgun sequence.</title>
        <authorList>
            <person name="Tuo L."/>
        </authorList>
    </citation>
    <scope>NUCLEOTIDE SEQUENCE [LARGE SCALE GENOMIC DNA]</scope>
    <source>
        <strain evidence="2 3">MASK1Z-5</strain>
    </source>
</reference>
<evidence type="ECO:0000313" key="3">
    <source>
        <dbReference type="Proteomes" id="UP000612352"/>
    </source>
</evidence>
<keyword evidence="1" id="KW-0472">Membrane</keyword>
<evidence type="ECO:0000256" key="1">
    <source>
        <dbReference type="SAM" id="Phobius"/>
    </source>
</evidence>
<accession>A0ABS1B8Y0</accession>
<dbReference type="EMBL" id="JAEDAJ010000003">
    <property type="protein sequence ID" value="MBK0331085.1"/>
    <property type="molecule type" value="Genomic_DNA"/>
</dbReference>
<organism evidence="2 3">
    <name type="scientific">Brachybacterium halotolerans</name>
    <dbReference type="NCBI Taxonomy" id="2795215"/>
    <lineage>
        <taxon>Bacteria</taxon>
        <taxon>Bacillati</taxon>
        <taxon>Actinomycetota</taxon>
        <taxon>Actinomycetes</taxon>
        <taxon>Micrococcales</taxon>
        <taxon>Dermabacteraceae</taxon>
        <taxon>Brachybacterium</taxon>
    </lineage>
</organism>
<proteinExistence type="predicted"/>
<keyword evidence="1" id="KW-0812">Transmembrane</keyword>